<keyword evidence="6" id="KW-0813">Transport</keyword>
<dbReference type="Proteomes" id="UP000653127">
    <property type="component" value="Unassembled WGS sequence"/>
</dbReference>
<evidence type="ECO:0000313" key="10">
    <source>
        <dbReference type="Proteomes" id="UP000653127"/>
    </source>
</evidence>
<feature type="domain" description="MotA/TolQ/ExbB proton channel" evidence="8">
    <location>
        <begin position="84"/>
        <end position="190"/>
    </location>
</feature>
<keyword evidence="5 7" id="KW-0472">Membrane</keyword>
<evidence type="ECO:0000256" key="2">
    <source>
        <dbReference type="ARBA" id="ARBA00022475"/>
    </source>
</evidence>
<dbReference type="PANTHER" id="PTHR30625:SF3">
    <property type="entry name" value="TOL-PAL SYSTEM PROTEIN TOLQ"/>
    <property type="match status" value="1"/>
</dbReference>
<dbReference type="AlphaFoldDB" id="A0A926E1L3"/>
<dbReference type="InterPro" id="IPR002898">
    <property type="entry name" value="MotA_ExbB_proton_chnl"/>
</dbReference>
<keyword evidence="10" id="KW-1185">Reference proteome</keyword>
<evidence type="ECO:0000256" key="7">
    <source>
        <dbReference type="SAM" id="Phobius"/>
    </source>
</evidence>
<accession>A0A926E1L3</accession>
<keyword evidence="3 7" id="KW-0812">Transmembrane</keyword>
<dbReference type="InterPro" id="IPR050790">
    <property type="entry name" value="ExbB/TolQ_transport"/>
</dbReference>
<comment type="similarity">
    <text evidence="6">Belongs to the exbB/tolQ family.</text>
</comment>
<evidence type="ECO:0000256" key="1">
    <source>
        <dbReference type="ARBA" id="ARBA00004651"/>
    </source>
</evidence>
<keyword evidence="2" id="KW-1003">Cell membrane</keyword>
<name>A0A926E1L3_9FIRM</name>
<keyword evidence="6" id="KW-0653">Protein transport</keyword>
<evidence type="ECO:0000313" key="9">
    <source>
        <dbReference type="EMBL" id="MBC8547125.1"/>
    </source>
</evidence>
<feature type="transmembrane region" description="Helical" evidence="7">
    <location>
        <begin position="123"/>
        <end position="147"/>
    </location>
</feature>
<organism evidence="9 10">
    <name type="scientific">Ligaoa zhengdingensis</name>
    <dbReference type="NCBI Taxonomy" id="2763658"/>
    <lineage>
        <taxon>Bacteria</taxon>
        <taxon>Bacillati</taxon>
        <taxon>Bacillota</taxon>
        <taxon>Clostridia</taxon>
        <taxon>Eubacteriales</taxon>
        <taxon>Oscillospiraceae</taxon>
        <taxon>Ligaoa</taxon>
    </lineage>
</organism>
<evidence type="ECO:0000256" key="5">
    <source>
        <dbReference type="ARBA" id="ARBA00023136"/>
    </source>
</evidence>
<proteinExistence type="inferred from homology"/>
<dbReference type="Pfam" id="PF01618">
    <property type="entry name" value="MotA_ExbB"/>
    <property type="match status" value="1"/>
</dbReference>
<evidence type="ECO:0000256" key="6">
    <source>
        <dbReference type="RuleBase" id="RU004057"/>
    </source>
</evidence>
<feature type="transmembrane region" description="Helical" evidence="7">
    <location>
        <begin position="159"/>
        <end position="179"/>
    </location>
</feature>
<protein>
    <submittedName>
        <fullName evidence="9">MotA/TolQ/ExbB proton channel family protein</fullName>
    </submittedName>
</protein>
<evidence type="ECO:0000256" key="4">
    <source>
        <dbReference type="ARBA" id="ARBA00022989"/>
    </source>
</evidence>
<gene>
    <name evidence="9" type="ORF">H8711_09310</name>
</gene>
<comment type="caution">
    <text evidence="9">The sequence shown here is derived from an EMBL/GenBank/DDBJ whole genome shotgun (WGS) entry which is preliminary data.</text>
</comment>
<sequence length="210" mass="22712">MDFTLEDILHTIGQALMNPCLVVLFLLMAVAVWQVGDLLVELLVERRKYRVKVPELMQALHAGGKEHLAKQIEASGLLRGQKDILLSMIQADNLPKESLVALAQSQLATAERRCEKTVAVTNLVAKLGPMFGLLGTLIPLGPGIVALGQGDTTTLSSSLAVAFDTTIAGLISAAVASVISNIRNRWYHDDMVILETLMEATLQEVIEDAE</sequence>
<keyword evidence="4 7" id="KW-1133">Transmembrane helix</keyword>
<dbReference type="GO" id="GO:0017038">
    <property type="term" value="P:protein import"/>
    <property type="evidence" value="ECO:0007669"/>
    <property type="project" value="TreeGrafter"/>
</dbReference>
<dbReference type="GO" id="GO:0005886">
    <property type="term" value="C:plasma membrane"/>
    <property type="evidence" value="ECO:0007669"/>
    <property type="project" value="UniProtKB-SubCell"/>
</dbReference>
<feature type="transmembrane region" description="Helical" evidence="7">
    <location>
        <begin position="16"/>
        <end position="40"/>
    </location>
</feature>
<dbReference type="EMBL" id="JACRST010000014">
    <property type="protein sequence ID" value="MBC8547125.1"/>
    <property type="molecule type" value="Genomic_DNA"/>
</dbReference>
<comment type="subcellular location">
    <subcellularLocation>
        <location evidence="1">Cell membrane</location>
        <topology evidence="1">Multi-pass membrane protein</topology>
    </subcellularLocation>
    <subcellularLocation>
        <location evidence="6">Membrane</location>
        <topology evidence="6">Multi-pass membrane protein</topology>
    </subcellularLocation>
</comment>
<evidence type="ECO:0000259" key="8">
    <source>
        <dbReference type="Pfam" id="PF01618"/>
    </source>
</evidence>
<reference evidence="9" key="1">
    <citation type="submission" date="2020-08" db="EMBL/GenBank/DDBJ databases">
        <title>Genome public.</title>
        <authorList>
            <person name="Liu C."/>
            <person name="Sun Q."/>
        </authorList>
    </citation>
    <scope>NUCLEOTIDE SEQUENCE</scope>
    <source>
        <strain evidence="9">NSJ-31</strain>
    </source>
</reference>
<evidence type="ECO:0000256" key="3">
    <source>
        <dbReference type="ARBA" id="ARBA00022692"/>
    </source>
</evidence>
<dbReference type="PANTHER" id="PTHR30625">
    <property type="entry name" value="PROTEIN TOLQ"/>
    <property type="match status" value="1"/>
</dbReference>
<dbReference type="RefSeq" id="WP_343264656.1">
    <property type="nucleotide sequence ID" value="NZ_JBCLMT010000011.1"/>
</dbReference>